<dbReference type="Proteomes" id="UP000030671">
    <property type="component" value="Unassembled WGS sequence"/>
</dbReference>
<evidence type="ECO:0000256" key="5">
    <source>
        <dbReference type="ARBA" id="ARBA00022568"/>
    </source>
</evidence>
<evidence type="ECO:0000256" key="3">
    <source>
        <dbReference type="ARBA" id="ARBA00016584"/>
    </source>
</evidence>
<dbReference type="KEGG" id="hir:HETIRDRAFT_382989"/>
<dbReference type="GO" id="GO:0005789">
    <property type="term" value="C:endoplasmic reticulum membrane"/>
    <property type="evidence" value="ECO:0007669"/>
    <property type="project" value="UniProtKB-SubCell"/>
</dbReference>
<keyword evidence="8" id="KW-0256">Endoplasmic reticulum</keyword>
<dbReference type="GO" id="GO:0006816">
    <property type="term" value="P:calcium ion transport"/>
    <property type="evidence" value="ECO:0007669"/>
    <property type="project" value="UniProtKB-KW"/>
</dbReference>
<feature type="region of interest" description="Disordered" evidence="14">
    <location>
        <begin position="239"/>
        <end position="286"/>
    </location>
</feature>
<keyword evidence="4" id="KW-0813">Transport</keyword>
<evidence type="ECO:0000256" key="4">
    <source>
        <dbReference type="ARBA" id="ARBA00022448"/>
    </source>
</evidence>
<keyword evidence="12 15" id="KW-0472">Membrane</keyword>
<keyword evidence="9" id="KW-0106">Calcium</keyword>
<feature type="transmembrane region" description="Helical" evidence="15">
    <location>
        <begin position="126"/>
        <end position="143"/>
    </location>
</feature>
<dbReference type="EMBL" id="KI925457">
    <property type="protein sequence ID" value="ETW82971.1"/>
    <property type="molecule type" value="Genomic_DNA"/>
</dbReference>
<evidence type="ECO:0000256" key="2">
    <source>
        <dbReference type="ARBA" id="ARBA00006833"/>
    </source>
</evidence>
<dbReference type="AlphaFoldDB" id="W4KD22"/>
<organism evidence="16 17">
    <name type="scientific">Heterobasidion irregulare (strain TC 32-1)</name>
    <dbReference type="NCBI Taxonomy" id="747525"/>
    <lineage>
        <taxon>Eukaryota</taxon>
        <taxon>Fungi</taxon>
        <taxon>Dikarya</taxon>
        <taxon>Basidiomycota</taxon>
        <taxon>Agaricomycotina</taxon>
        <taxon>Agaricomycetes</taxon>
        <taxon>Russulales</taxon>
        <taxon>Bondarzewiaceae</taxon>
        <taxon>Heterobasidion</taxon>
        <taxon>Heterobasidion annosum species complex</taxon>
    </lineage>
</organism>
<evidence type="ECO:0000256" key="6">
    <source>
        <dbReference type="ARBA" id="ARBA00022692"/>
    </source>
</evidence>
<evidence type="ECO:0000256" key="10">
    <source>
        <dbReference type="ARBA" id="ARBA00022989"/>
    </source>
</evidence>
<dbReference type="eggNOG" id="ENOG502QT6Y">
    <property type="taxonomic scope" value="Eukaryota"/>
</dbReference>
<dbReference type="InParanoid" id="W4KD22"/>
<dbReference type="Pfam" id="PF06682">
    <property type="entry name" value="SARAF"/>
    <property type="match status" value="1"/>
</dbReference>
<keyword evidence="17" id="KW-1185">Reference proteome</keyword>
<feature type="compositionally biased region" description="Polar residues" evidence="14">
    <location>
        <begin position="267"/>
        <end position="276"/>
    </location>
</feature>
<dbReference type="GO" id="GO:2001256">
    <property type="term" value="P:regulation of store-operated calcium entry"/>
    <property type="evidence" value="ECO:0007669"/>
    <property type="project" value="InterPro"/>
</dbReference>
<evidence type="ECO:0000256" key="8">
    <source>
        <dbReference type="ARBA" id="ARBA00022824"/>
    </source>
</evidence>
<dbReference type="HOGENOM" id="CLU_046802_1_1_1"/>
<evidence type="ECO:0000256" key="7">
    <source>
        <dbReference type="ARBA" id="ARBA00022729"/>
    </source>
</evidence>
<evidence type="ECO:0000256" key="14">
    <source>
        <dbReference type="SAM" id="MobiDB-lite"/>
    </source>
</evidence>
<proteinExistence type="inferred from homology"/>
<keyword evidence="7" id="KW-0732">Signal</keyword>
<evidence type="ECO:0000256" key="13">
    <source>
        <dbReference type="ARBA" id="ARBA00031116"/>
    </source>
</evidence>
<evidence type="ECO:0000256" key="11">
    <source>
        <dbReference type="ARBA" id="ARBA00023065"/>
    </source>
</evidence>
<feature type="region of interest" description="Disordered" evidence="14">
    <location>
        <begin position="162"/>
        <end position="203"/>
    </location>
</feature>
<accession>W4KD22</accession>
<dbReference type="InterPro" id="IPR009567">
    <property type="entry name" value="SARAF"/>
</dbReference>
<keyword evidence="6 15" id="KW-0812">Transmembrane</keyword>
<evidence type="ECO:0000313" key="17">
    <source>
        <dbReference type="Proteomes" id="UP000030671"/>
    </source>
</evidence>
<dbReference type="GeneID" id="20672142"/>
<evidence type="ECO:0000256" key="15">
    <source>
        <dbReference type="SAM" id="Phobius"/>
    </source>
</evidence>
<sequence length="286" mass="31399">MSKVALDSIQALTFYNDALTTSRRGSALPQLVCVGKACSLFTPDVVRCLNVGGRGSEVDWKCETDLPERLRLGRVQVSCEGWSGPGDSNILKGSCSLEYRLLEISKNLSGDGHGPRIGSWFTVDNFLTVAFYAIFICVLYIILKPCLSSYFSLGSWTSRRPGAPPPSGHGWMPFNSRPHDNPPPPYSKYPTNSSRSDPATRDGPGFWTGMALGGLGTYMLNNRTRRSEPSQYDWERERFVGNRPLHSTAQPSGVRPSRSSYEDRGEGSSNLGSIRRSTGYGGSNVR</sequence>
<dbReference type="PANTHER" id="PTHR15929">
    <property type="entry name" value="STORE-OPERATED CALCIUM ENTRY-ASSOCIATED REGULATORY FACTOR"/>
    <property type="match status" value="1"/>
</dbReference>
<reference evidence="16 17" key="1">
    <citation type="journal article" date="2012" name="New Phytol.">
        <title>Insight into trade-off between wood decay and parasitism from the genome of a fungal forest pathogen.</title>
        <authorList>
            <person name="Olson A."/>
            <person name="Aerts A."/>
            <person name="Asiegbu F."/>
            <person name="Belbahri L."/>
            <person name="Bouzid O."/>
            <person name="Broberg A."/>
            <person name="Canback B."/>
            <person name="Coutinho P.M."/>
            <person name="Cullen D."/>
            <person name="Dalman K."/>
            <person name="Deflorio G."/>
            <person name="van Diepen L.T."/>
            <person name="Dunand C."/>
            <person name="Duplessis S."/>
            <person name="Durling M."/>
            <person name="Gonthier P."/>
            <person name="Grimwood J."/>
            <person name="Fossdal C.G."/>
            <person name="Hansson D."/>
            <person name="Henrissat B."/>
            <person name="Hietala A."/>
            <person name="Himmelstrand K."/>
            <person name="Hoffmeister D."/>
            <person name="Hogberg N."/>
            <person name="James T.Y."/>
            <person name="Karlsson M."/>
            <person name="Kohler A."/>
            <person name="Kues U."/>
            <person name="Lee Y.H."/>
            <person name="Lin Y.C."/>
            <person name="Lind M."/>
            <person name="Lindquist E."/>
            <person name="Lombard V."/>
            <person name="Lucas S."/>
            <person name="Lunden K."/>
            <person name="Morin E."/>
            <person name="Murat C."/>
            <person name="Park J."/>
            <person name="Raffaello T."/>
            <person name="Rouze P."/>
            <person name="Salamov A."/>
            <person name="Schmutz J."/>
            <person name="Solheim H."/>
            <person name="Stahlberg J."/>
            <person name="Velez H."/>
            <person name="de Vries R.P."/>
            <person name="Wiebenga A."/>
            <person name="Woodward S."/>
            <person name="Yakovlev I."/>
            <person name="Garbelotto M."/>
            <person name="Martin F."/>
            <person name="Grigoriev I.V."/>
            <person name="Stenlid J."/>
        </authorList>
    </citation>
    <scope>NUCLEOTIDE SEQUENCE [LARGE SCALE GENOMIC DNA]</scope>
    <source>
        <strain evidence="16 17">TC 32-1</strain>
    </source>
</reference>
<gene>
    <name evidence="16" type="ORF">HETIRDRAFT_382989</name>
</gene>
<dbReference type="PANTHER" id="PTHR15929:SF0">
    <property type="entry name" value="STORE-OPERATED CALCIUM ENTRY-ASSOCIATED REGULATORY FACTOR"/>
    <property type="match status" value="1"/>
</dbReference>
<keyword evidence="5" id="KW-0109">Calcium transport</keyword>
<evidence type="ECO:0000256" key="9">
    <source>
        <dbReference type="ARBA" id="ARBA00022837"/>
    </source>
</evidence>
<dbReference type="OrthoDB" id="20303at2759"/>
<name>W4KD22_HETIT</name>
<evidence type="ECO:0000256" key="12">
    <source>
        <dbReference type="ARBA" id="ARBA00023136"/>
    </source>
</evidence>
<comment type="similarity">
    <text evidence="2">Belongs to the SARAF family.</text>
</comment>
<protein>
    <recommendedName>
        <fullName evidence="3">Store-operated calcium entry-associated regulatory factor</fullName>
    </recommendedName>
    <alternativeName>
        <fullName evidence="13">Transmembrane protein 66</fullName>
    </alternativeName>
</protein>
<dbReference type="STRING" id="747525.W4KD22"/>
<evidence type="ECO:0000313" key="16">
    <source>
        <dbReference type="EMBL" id="ETW82971.1"/>
    </source>
</evidence>
<dbReference type="RefSeq" id="XP_009545265.1">
    <property type="nucleotide sequence ID" value="XM_009546970.1"/>
</dbReference>
<evidence type="ECO:0000256" key="1">
    <source>
        <dbReference type="ARBA" id="ARBA00004115"/>
    </source>
</evidence>
<comment type="subcellular location">
    <subcellularLocation>
        <location evidence="1">Endoplasmic reticulum membrane</location>
        <topology evidence="1">Single-pass type I membrane protein</topology>
    </subcellularLocation>
</comment>
<keyword evidence="11" id="KW-0406">Ion transport</keyword>
<keyword evidence="10 15" id="KW-1133">Transmembrane helix</keyword>